<feature type="compositionally biased region" description="Basic and acidic residues" evidence="1">
    <location>
        <begin position="34"/>
        <end position="65"/>
    </location>
</feature>
<sequence>MQYILILLIIILLIMTKNKHNEKNSRHSKKKFKKTEDDKKTNKESDISYINSDERDAKEIAKSEARQNSVERIIKNKNKPKNTSTKSPAEERLKAEKNKAERIKNEQELENQKITEAEIKTLDTEKQKNLEADKKAKQDALKNAQEKGEPASIALDDLQKIINSDYDFLIKPLKNGVYDFSQINSIVKYEDVKNHKVYKVFPEKEIQDLPVQLDKIELSSENIIQFFKNTSSIPTVLNKKYKKVYQFFSEEEHDIHAILERYNLANQNFDKINSLFEIDKENGKILSFTDKISNDDIAFHFINKF</sequence>
<proteinExistence type="predicted"/>
<feature type="region of interest" description="Disordered" evidence="1">
    <location>
        <begin position="20"/>
        <end position="109"/>
    </location>
</feature>
<organism evidence="2 3">
    <name type="scientific">Peptoniphilus olsenii</name>
    <dbReference type="NCBI Taxonomy" id="411570"/>
    <lineage>
        <taxon>Bacteria</taxon>
        <taxon>Bacillati</taxon>
        <taxon>Bacillota</taxon>
        <taxon>Tissierellia</taxon>
        <taxon>Tissierellales</taxon>
        <taxon>Peptoniphilaceae</taxon>
        <taxon>Peptoniphilus</taxon>
    </lineage>
</organism>
<dbReference type="Proteomes" id="UP001549162">
    <property type="component" value="Unassembled WGS sequence"/>
</dbReference>
<accession>A0ABV2JAX7</accession>
<reference evidence="2 3" key="1">
    <citation type="submission" date="2024-06" db="EMBL/GenBank/DDBJ databases">
        <title>Genomic Encyclopedia of Type Strains, Phase IV (KMG-IV): sequencing the most valuable type-strain genomes for metagenomic binning, comparative biology and taxonomic classification.</title>
        <authorList>
            <person name="Goeker M."/>
        </authorList>
    </citation>
    <scope>NUCLEOTIDE SEQUENCE [LARGE SCALE GENOMIC DNA]</scope>
    <source>
        <strain evidence="2 3">DSM 21460</strain>
    </source>
</reference>
<name>A0ABV2JAX7_9FIRM</name>
<evidence type="ECO:0000313" key="3">
    <source>
        <dbReference type="Proteomes" id="UP001549162"/>
    </source>
</evidence>
<dbReference type="RefSeq" id="WP_354368836.1">
    <property type="nucleotide sequence ID" value="NZ_JBEPMA010000011.1"/>
</dbReference>
<comment type="caution">
    <text evidence="2">The sequence shown here is derived from an EMBL/GenBank/DDBJ whole genome shotgun (WGS) entry which is preliminary data.</text>
</comment>
<evidence type="ECO:0000256" key="1">
    <source>
        <dbReference type="SAM" id="MobiDB-lite"/>
    </source>
</evidence>
<evidence type="ECO:0000313" key="2">
    <source>
        <dbReference type="EMBL" id="MET3617937.1"/>
    </source>
</evidence>
<keyword evidence="3" id="KW-1185">Reference proteome</keyword>
<protein>
    <submittedName>
        <fullName evidence="2">Uncharacterized protein</fullName>
    </submittedName>
</protein>
<feature type="compositionally biased region" description="Basic and acidic residues" evidence="1">
    <location>
        <begin position="88"/>
        <end position="109"/>
    </location>
</feature>
<gene>
    <name evidence="2" type="ORF">ABID14_001572</name>
</gene>
<dbReference type="EMBL" id="JBEPMA010000011">
    <property type="protein sequence ID" value="MET3617937.1"/>
    <property type="molecule type" value="Genomic_DNA"/>
</dbReference>